<evidence type="ECO:0000256" key="2">
    <source>
        <dbReference type="ARBA" id="ARBA00012134"/>
    </source>
</evidence>
<dbReference type="AlphaFoldDB" id="A0A433SJ61"/>
<sequence>QQMLNVIGANSINDLFDDIPDELRVSSLNIADGITELQLSKIAKSRANKNILNTNYIGAGAYSHYIPSAIWDIVSRGEFYTAYTPYQAEASQGGLQVIYEYQTMIANLTGMDASNASMYDGATALAESVLMAIRCNKKAKSLKVLIVEALHPTYLDVLNTITKHQGVEFEIVELDSNNGITDIAKLEQYKDSQFAAVVIQSPNFLGQLADVDSLTDWAHEHEALVVAVCNPMSLAILKSPGEWGKTGADIVCGEGQPMGIPLASGGPYFGFMSCKIANIRQMPGRIVGRTVDMDGKPGFCLTLQAREQHIRRAKATSNICTNQGLMVTAATIYMSLLGAEGLERIAAISHENTIKLAKKLAELSGVSIRFNNPIFNEAVIDLPVNAERFVVAMAEQGIDAGYYLGYYNKDLINSIMICATEIHSDDDLNQYVIAAKSVLANMEGTDISDIPKNLLREKKAILPEQSELDVVRHFTQLSQKNFCIDTNFYPLGSCTMKYNPRAAHKYASLEGFLNRHPYADVSTIQGTLECLYDLQNVIKELTGMSGVSLAPMAGAQGEFSGVAMINAYHHKRGDFERNEIIVPDAAHGTNPATAKVCGLKVIEIPTEKNGDINIEELDKVLGPKTAGIMLTNPSTIGVFERHIKDIADKVHEAGGLLYYDGANLNAIMGKARPGDMGFDVLHMNLHKTFATPHGGGGPGAGPVAVNDKLKEFLPIPMVGKKQDKFVWLEESDVPNTIGRLSAFNGNIGVLIRAYIYGALLGGNGLTETSEIATLNANYMMARLSQEGFTIAYPDRRASHEFIVTLKPEHQEYGVTATDFAKCLIDRGVHAPTMYFPLLVPECLLIEPTETENIDSMEKFVQAMVEIR</sequence>
<accession>A0A433SJ61</accession>
<dbReference type="GO" id="GO:0004375">
    <property type="term" value="F:glycine dehydrogenase (decarboxylating) activity"/>
    <property type="evidence" value="ECO:0007669"/>
    <property type="project" value="UniProtKB-EC"/>
</dbReference>
<evidence type="ECO:0000259" key="6">
    <source>
        <dbReference type="Pfam" id="PF02347"/>
    </source>
</evidence>
<dbReference type="PANTHER" id="PTHR11773">
    <property type="entry name" value="GLYCINE DEHYDROGENASE, DECARBOXYLATING"/>
    <property type="match status" value="1"/>
</dbReference>
<dbReference type="GO" id="GO:0005960">
    <property type="term" value="C:glycine cleavage complex"/>
    <property type="evidence" value="ECO:0007669"/>
    <property type="project" value="TreeGrafter"/>
</dbReference>
<dbReference type="PANTHER" id="PTHR11773:SF1">
    <property type="entry name" value="GLYCINE DEHYDROGENASE (DECARBOXYLATING), MITOCHONDRIAL"/>
    <property type="match status" value="1"/>
</dbReference>
<dbReference type="GO" id="GO:0030170">
    <property type="term" value="F:pyridoxal phosphate binding"/>
    <property type="evidence" value="ECO:0007669"/>
    <property type="project" value="TreeGrafter"/>
</dbReference>
<evidence type="ECO:0000256" key="1">
    <source>
        <dbReference type="ARBA" id="ARBA00001933"/>
    </source>
</evidence>
<dbReference type="Gene3D" id="6.20.440.10">
    <property type="match status" value="1"/>
</dbReference>
<dbReference type="Pfam" id="PF21478">
    <property type="entry name" value="GcvP2_C"/>
    <property type="match status" value="1"/>
</dbReference>
<feature type="non-terminal residue" evidence="8">
    <location>
        <position position="867"/>
    </location>
</feature>
<dbReference type="Proteomes" id="UP000271974">
    <property type="component" value="Unassembled WGS sequence"/>
</dbReference>
<dbReference type="STRING" id="188477.A0A433SJ61"/>
<feature type="non-terminal residue" evidence="8">
    <location>
        <position position="1"/>
    </location>
</feature>
<comment type="cofactor">
    <cofactor evidence="1">
        <name>pyridoxal 5'-phosphate</name>
        <dbReference type="ChEBI" id="CHEBI:597326"/>
    </cofactor>
</comment>
<dbReference type="NCBIfam" id="NF003346">
    <property type="entry name" value="PRK04366.1"/>
    <property type="match status" value="1"/>
</dbReference>
<dbReference type="OrthoDB" id="10261519at2759"/>
<keyword evidence="4" id="KW-0560">Oxidoreductase</keyword>
<gene>
    <name evidence="8" type="ORF">EGW08_023182</name>
</gene>
<proteinExistence type="inferred from homology"/>
<dbReference type="GO" id="GO:0005829">
    <property type="term" value="C:cytosol"/>
    <property type="evidence" value="ECO:0007669"/>
    <property type="project" value="TreeGrafter"/>
</dbReference>
<reference evidence="8 9" key="1">
    <citation type="submission" date="2019-01" db="EMBL/GenBank/DDBJ databases">
        <title>A draft genome assembly of the solar-powered sea slug Elysia chlorotica.</title>
        <authorList>
            <person name="Cai H."/>
            <person name="Li Q."/>
            <person name="Fang X."/>
            <person name="Li J."/>
            <person name="Curtis N.E."/>
            <person name="Altenburger A."/>
            <person name="Shibata T."/>
            <person name="Feng M."/>
            <person name="Maeda T."/>
            <person name="Schwartz J.A."/>
            <person name="Shigenobu S."/>
            <person name="Lundholm N."/>
            <person name="Nishiyama T."/>
            <person name="Yang H."/>
            <person name="Hasebe M."/>
            <person name="Li S."/>
            <person name="Pierce S.K."/>
            <person name="Wang J."/>
        </authorList>
    </citation>
    <scope>NUCLEOTIDE SEQUENCE [LARGE SCALE GENOMIC DNA]</scope>
    <source>
        <strain evidence="8">EC2010</strain>
        <tissue evidence="8">Whole organism of an adult</tissue>
    </source>
</reference>
<evidence type="ECO:0000256" key="3">
    <source>
        <dbReference type="ARBA" id="ARBA00022898"/>
    </source>
</evidence>
<keyword evidence="3" id="KW-0663">Pyridoxal phosphate</keyword>
<evidence type="ECO:0000259" key="7">
    <source>
        <dbReference type="Pfam" id="PF21478"/>
    </source>
</evidence>
<dbReference type="InterPro" id="IPR015421">
    <property type="entry name" value="PyrdxlP-dep_Trfase_major"/>
</dbReference>
<dbReference type="InterPro" id="IPR049315">
    <property type="entry name" value="GDC-P_N"/>
</dbReference>
<evidence type="ECO:0000256" key="5">
    <source>
        <dbReference type="ARBA" id="ARBA00049026"/>
    </source>
</evidence>
<dbReference type="Gene3D" id="3.90.1150.10">
    <property type="entry name" value="Aspartate Aminotransferase, domain 1"/>
    <property type="match status" value="2"/>
</dbReference>
<comment type="catalytic activity">
    <reaction evidence="5">
        <text>N(6)-[(R)-lipoyl]-L-lysyl-[glycine-cleavage complex H protein] + glycine + H(+) = N(6)-[(R)-S(8)-aminomethyldihydrolipoyl]-L-lysyl-[glycine-cleavage complex H protein] + CO2</text>
        <dbReference type="Rhea" id="RHEA:24304"/>
        <dbReference type="Rhea" id="RHEA-COMP:10494"/>
        <dbReference type="Rhea" id="RHEA-COMP:10495"/>
        <dbReference type="ChEBI" id="CHEBI:15378"/>
        <dbReference type="ChEBI" id="CHEBI:16526"/>
        <dbReference type="ChEBI" id="CHEBI:57305"/>
        <dbReference type="ChEBI" id="CHEBI:83099"/>
        <dbReference type="ChEBI" id="CHEBI:83143"/>
        <dbReference type="EC" id="1.4.4.2"/>
    </reaction>
</comment>
<feature type="domain" description="Glycine dehydrogenase C-terminal" evidence="7">
    <location>
        <begin position="769"/>
        <end position="867"/>
    </location>
</feature>
<feature type="domain" description="Glycine cleavage system P-protein N-terminal" evidence="6">
    <location>
        <begin position="1"/>
        <end position="430"/>
    </location>
</feature>
<evidence type="ECO:0000313" key="9">
    <source>
        <dbReference type="Proteomes" id="UP000271974"/>
    </source>
</evidence>
<organism evidence="8 9">
    <name type="scientific">Elysia chlorotica</name>
    <name type="common">Eastern emerald elysia</name>
    <name type="synonym">Sea slug</name>
    <dbReference type="NCBI Taxonomy" id="188477"/>
    <lineage>
        <taxon>Eukaryota</taxon>
        <taxon>Metazoa</taxon>
        <taxon>Spiralia</taxon>
        <taxon>Lophotrochozoa</taxon>
        <taxon>Mollusca</taxon>
        <taxon>Gastropoda</taxon>
        <taxon>Heterobranchia</taxon>
        <taxon>Euthyneura</taxon>
        <taxon>Panpulmonata</taxon>
        <taxon>Sacoglossa</taxon>
        <taxon>Placobranchoidea</taxon>
        <taxon>Plakobranchidae</taxon>
        <taxon>Elysia</taxon>
    </lineage>
</organism>
<dbReference type="GO" id="GO:0009116">
    <property type="term" value="P:nucleoside metabolic process"/>
    <property type="evidence" value="ECO:0007669"/>
    <property type="project" value="InterPro"/>
</dbReference>
<dbReference type="GO" id="GO:0016594">
    <property type="term" value="F:glycine binding"/>
    <property type="evidence" value="ECO:0007669"/>
    <property type="project" value="TreeGrafter"/>
</dbReference>
<protein>
    <recommendedName>
        <fullName evidence="2">glycine dehydrogenase (aminomethyl-transferring)</fullName>
        <ecNumber evidence="2">1.4.4.2</ecNumber>
    </recommendedName>
</protein>
<dbReference type="InterPro" id="IPR049316">
    <property type="entry name" value="GDC-P_C"/>
</dbReference>
<dbReference type="GO" id="GO:0019464">
    <property type="term" value="P:glycine decarboxylation via glycine cleavage system"/>
    <property type="evidence" value="ECO:0007669"/>
    <property type="project" value="TreeGrafter"/>
</dbReference>
<dbReference type="Pfam" id="PF02347">
    <property type="entry name" value="GDC-P"/>
    <property type="match status" value="2"/>
</dbReference>
<dbReference type="FunFam" id="3.40.640.10:FF:000224">
    <property type="entry name" value="Probable glycine dehydrogenase (decarboxylating) subunit 2"/>
    <property type="match status" value="1"/>
</dbReference>
<dbReference type="InterPro" id="IPR015422">
    <property type="entry name" value="PyrdxlP-dep_Trfase_small"/>
</dbReference>
<dbReference type="Gene3D" id="3.40.640.10">
    <property type="entry name" value="Type I PLP-dependent aspartate aminotransferase-like (Major domain)"/>
    <property type="match status" value="2"/>
</dbReference>
<dbReference type="InterPro" id="IPR015424">
    <property type="entry name" value="PyrdxlP-dep_Trfase"/>
</dbReference>
<dbReference type="EC" id="1.4.4.2" evidence="2"/>
<feature type="domain" description="Glycine cleavage system P-protein N-terminal" evidence="6">
    <location>
        <begin position="448"/>
        <end position="724"/>
    </location>
</feature>
<dbReference type="NCBIfam" id="NF001696">
    <property type="entry name" value="PRK00451.1"/>
    <property type="match status" value="1"/>
</dbReference>
<evidence type="ECO:0000256" key="4">
    <source>
        <dbReference type="ARBA" id="ARBA00023002"/>
    </source>
</evidence>
<dbReference type="SUPFAM" id="SSF53383">
    <property type="entry name" value="PLP-dependent transferases"/>
    <property type="match status" value="2"/>
</dbReference>
<comment type="caution">
    <text evidence="8">The sequence shown here is derived from an EMBL/GenBank/DDBJ whole genome shotgun (WGS) entry which is preliminary data.</text>
</comment>
<evidence type="ECO:0000313" key="8">
    <source>
        <dbReference type="EMBL" id="RUS69051.1"/>
    </source>
</evidence>
<keyword evidence="9" id="KW-1185">Reference proteome</keyword>
<dbReference type="InterPro" id="IPR023010">
    <property type="entry name" value="GcvPA"/>
</dbReference>
<dbReference type="InterPro" id="IPR020581">
    <property type="entry name" value="GDC_P"/>
</dbReference>
<dbReference type="EMBL" id="RQTK01001851">
    <property type="protein sequence ID" value="RUS69051.1"/>
    <property type="molecule type" value="Genomic_DNA"/>
</dbReference>
<dbReference type="CDD" id="cd00613">
    <property type="entry name" value="GDC-P"/>
    <property type="match status" value="1"/>
</dbReference>
<dbReference type="HAMAP" id="MF_00712">
    <property type="entry name" value="GcvPA"/>
    <property type="match status" value="1"/>
</dbReference>
<name>A0A433SJ61_ELYCH</name>